<protein>
    <submittedName>
        <fullName evidence="5">Uncharacterized protein</fullName>
    </submittedName>
</protein>
<organism evidence="5 6">
    <name type="scientific">Phytophthora cactorum</name>
    <dbReference type="NCBI Taxonomy" id="29920"/>
    <lineage>
        <taxon>Eukaryota</taxon>
        <taxon>Sar</taxon>
        <taxon>Stramenopiles</taxon>
        <taxon>Oomycota</taxon>
        <taxon>Peronosporomycetes</taxon>
        <taxon>Peronosporales</taxon>
        <taxon>Peronosporaceae</taxon>
        <taxon>Phytophthora</taxon>
    </lineage>
</organism>
<dbReference type="Proteomes" id="UP000251314">
    <property type="component" value="Unassembled WGS sequence"/>
</dbReference>
<evidence type="ECO:0000313" key="2">
    <source>
        <dbReference type="EMBL" id="KAG2921024.1"/>
    </source>
</evidence>
<sequence>MTEGRRRNFTEEDDLALLRQALGGRPFLQPRVGILAKWDALAATTVAGQNFPRESLSGKTVSGRFDKLVKAHREHVAEAGLLSGVSEEEDEKTTLLDEIIALIDDHATRLAAVIDNELRKRVREEEVSLAVRRLAMETLSESSEGRQPKKRKETELKELLISLKEQEMADRKATREAEALRREQERKEDREDAARGRQDASENMLKLVGAVTENILAIIRAQKSG</sequence>
<dbReference type="Proteomes" id="UP000774804">
    <property type="component" value="Unassembled WGS sequence"/>
</dbReference>
<evidence type="ECO:0000313" key="6">
    <source>
        <dbReference type="Proteomes" id="UP000251314"/>
    </source>
</evidence>
<dbReference type="VEuPathDB" id="FungiDB:PC110_g12238"/>
<proteinExistence type="predicted"/>
<dbReference type="AlphaFoldDB" id="A0A329S4K7"/>
<evidence type="ECO:0000256" key="1">
    <source>
        <dbReference type="SAM" id="MobiDB-lite"/>
    </source>
</evidence>
<evidence type="ECO:0000313" key="4">
    <source>
        <dbReference type="EMBL" id="KAG2969984.1"/>
    </source>
</evidence>
<dbReference type="PANTHER" id="PTHR37558:SF1">
    <property type="entry name" value="HTH CENPB-TYPE DOMAIN-CONTAINING PROTEIN"/>
    <property type="match status" value="1"/>
</dbReference>
<reference evidence="5 6" key="1">
    <citation type="submission" date="2018-01" db="EMBL/GenBank/DDBJ databases">
        <title>Draft genome of the strawberry crown rot pathogen Phytophthora cactorum.</title>
        <authorList>
            <person name="Armitage A.D."/>
            <person name="Lysoe E."/>
            <person name="Nellist C.F."/>
            <person name="Harrison R.J."/>
            <person name="Brurberg M.B."/>
        </authorList>
    </citation>
    <scope>NUCLEOTIDE SEQUENCE [LARGE SCALE GENOMIC DNA]</scope>
    <source>
        <strain evidence="5 6">10300</strain>
    </source>
</reference>
<dbReference type="EMBL" id="RCML01000756">
    <property type="protein sequence ID" value="KAG2969984.1"/>
    <property type="molecule type" value="Genomic_DNA"/>
</dbReference>
<keyword evidence="6" id="KW-1185">Reference proteome</keyword>
<feature type="compositionally biased region" description="Basic and acidic residues" evidence="1">
    <location>
        <begin position="167"/>
        <end position="200"/>
    </location>
</feature>
<dbReference type="OrthoDB" id="111587at2759"/>
<gene>
    <name evidence="5" type="ORF">PC110_g12238</name>
    <name evidence="3" type="ORF">PC115_g4205</name>
    <name evidence="2" type="ORF">PC117_g16359</name>
    <name evidence="4" type="ORF">PC118_g17143</name>
</gene>
<evidence type="ECO:0000313" key="5">
    <source>
        <dbReference type="EMBL" id="RAW31410.1"/>
    </source>
</evidence>
<reference evidence="2" key="2">
    <citation type="submission" date="2018-10" db="EMBL/GenBank/DDBJ databases">
        <title>Effector identification in a new, highly contiguous assembly of the strawberry crown rot pathogen Phytophthora cactorum.</title>
        <authorList>
            <person name="Armitage A.D."/>
            <person name="Nellist C.F."/>
            <person name="Bates H."/>
            <person name="Vickerstaff R.J."/>
            <person name="Harrison R.J."/>
        </authorList>
    </citation>
    <scope>NUCLEOTIDE SEQUENCE</scope>
    <source>
        <strain evidence="3">4032</strain>
        <strain evidence="2">4040</strain>
        <strain evidence="4">P415</strain>
    </source>
</reference>
<dbReference type="Proteomes" id="UP000697107">
    <property type="component" value="Unassembled WGS sequence"/>
</dbReference>
<evidence type="ECO:0000313" key="3">
    <source>
        <dbReference type="EMBL" id="KAG2937475.1"/>
    </source>
</evidence>
<dbReference type="EMBL" id="RCMK01000577">
    <property type="protein sequence ID" value="KAG2921024.1"/>
    <property type="molecule type" value="Genomic_DNA"/>
</dbReference>
<name>A0A329S4K7_9STRA</name>
<accession>A0A329S4K7</accession>
<feature type="region of interest" description="Disordered" evidence="1">
    <location>
        <begin position="167"/>
        <end position="202"/>
    </location>
</feature>
<dbReference type="Proteomes" id="UP000736787">
    <property type="component" value="Unassembled WGS sequence"/>
</dbReference>
<dbReference type="EMBL" id="RCMI01000077">
    <property type="protein sequence ID" value="KAG2937475.1"/>
    <property type="molecule type" value="Genomic_DNA"/>
</dbReference>
<dbReference type="EMBL" id="MJFZ01000323">
    <property type="protein sequence ID" value="RAW31410.1"/>
    <property type="molecule type" value="Genomic_DNA"/>
</dbReference>
<dbReference type="PANTHER" id="PTHR37558">
    <property type="entry name" value="HTH CENPB-TYPE DOMAIN-CONTAINING PROTEIN"/>
    <property type="match status" value="1"/>
</dbReference>
<comment type="caution">
    <text evidence="5">The sequence shown here is derived from an EMBL/GenBank/DDBJ whole genome shotgun (WGS) entry which is preliminary data.</text>
</comment>